<sequence length="147" mass="17172">MKNFISILLPILITFNTEAGGPEEDGIKKDTKGYDYMNTAPKVGYAPFIQGVAKESSLDLIKERRKHFMLIDSETDNILFQNLVEGKDFIRVYKDPTDNKDCIIIWRILKEDKDTGKIRWKKFTYKKFETIGWRPVDNRTTKVKAFD</sequence>
<name>A0A7X8SII9_9BACT</name>
<dbReference type="Proteomes" id="UP000585050">
    <property type="component" value="Unassembled WGS sequence"/>
</dbReference>
<evidence type="ECO:0000313" key="2">
    <source>
        <dbReference type="Proteomes" id="UP000585050"/>
    </source>
</evidence>
<evidence type="ECO:0000313" key="1">
    <source>
        <dbReference type="EMBL" id="NLR90913.1"/>
    </source>
</evidence>
<comment type="caution">
    <text evidence="1">The sequence shown here is derived from an EMBL/GenBank/DDBJ whole genome shotgun (WGS) entry which is preliminary data.</text>
</comment>
<proteinExistence type="predicted"/>
<dbReference type="RefSeq" id="WP_168881623.1">
    <property type="nucleotide sequence ID" value="NZ_JABAIL010000002.1"/>
</dbReference>
<dbReference type="EMBL" id="JABAIL010000002">
    <property type="protein sequence ID" value="NLR90913.1"/>
    <property type="molecule type" value="Genomic_DNA"/>
</dbReference>
<reference evidence="1 2" key="1">
    <citation type="submission" date="2020-04" db="EMBL/GenBank/DDBJ databases">
        <title>Flammeovirga sp. SR4, a novel species isolated from seawater.</title>
        <authorList>
            <person name="Wang X."/>
        </authorList>
    </citation>
    <scope>NUCLEOTIDE SEQUENCE [LARGE SCALE GENOMIC DNA]</scope>
    <source>
        <strain evidence="1 2">SR4</strain>
    </source>
</reference>
<dbReference type="AlphaFoldDB" id="A0A7X8SII9"/>
<accession>A0A7X8SII9</accession>
<gene>
    <name evidence="1" type="ORF">HGP29_06830</name>
</gene>
<organism evidence="1 2">
    <name type="scientific">Flammeovirga agarivorans</name>
    <dbReference type="NCBI Taxonomy" id="2726742"/>
    <lineage>
        <taxon>Bacteria</taxon>
        <taxon>Pseudomonadati</taxon>
        <taxon>Bacteroidota</taxon>
        <taxon>Cytophagia</taxon>
        <taxon>Cytophagales</taxon>
        <taxon>Flammeovirgaceae</taxon>
        <taxon>Flammeovirga</taxon>
    </lineage>
</organism>
<protein>
    <submittedName>
        <fullName evidence="1">Uncharacterized protein</fullName>
    </submittedName>
</protein>
<keyword evidence="2" id="KW-1185">Reference proteome</keyword>